<dbReference type="GO" id="GO:0005524">
    <property type="term" value="F:ATP binding"/>
    <property type="evidence" value="ECO:0007669"/>
    <property type="project" value="UniProtKB-KW"/>
</dbReference>
<evidence type="ECO:0000313" key="15">
    <source>
        <dbReference type="Proteomes" id="UP000013015"/>
    </source>
</evidence>
<feature type="transmembrane region" description="Helical" evidence="11">
    <location>
        <begin position="16"/>
        <end position="41"/>
    </location>
</feature>
<dbReference type="Proteomes" id="UP000013015">
    <property type="component" value="Unassembled WGS sequence"/>
</dbReference>
<evidence type="ECO:0000256" key="9">
    <source>
        <dbReference type="ARBA" id="ARBA00023136"/>
    </source>
</evidence>
<evidence type="ECO:0000313" key="14">
    <source>
        <dbReference type="EMBL" id="ENO17709.1"/>
    </source>
</evidence>
<feature type="transmembrane region" description="Helical" evidence="11">
    <location>
        <begin position="155"/>
        <end position="173"/>
    </location>
</feature>
<dbReference type="SUPFAM" id="SSF52540">
    <property type="entry name" value="P-loop containing nucleoside triphosphate hydrolases"/>
    <property type="match status" value="1"/>
</dbReference>
<dbReference type="InterPro" id="IPR017871">
    <property type="entry name" value="ABC_transporter-like_CS"/>
</dbReference>
<accession>N6WBZ3</accession>
<evidence type="ECO:0000259" key="13">
    <source>
        <dbReference type="PROSITE" id="PS50929"/>
    </source>
</evidence>
<dbReference type="Pfam" id="PF00664">
    <property type="entry name" value="ABC_membrane"/>
    <property type="match status" value="1"/>
</dbReference>
<dbReference type="InterPro" id="IPR027417">
    <property type="entry name" value="P-loop_NTPase"/>
</dbReference>
<evidence type="ECO:0000256" key="3">
    <source>
        <dbReference type="ARBA" id="ARBA00022475"/>
    </source>
</evidence>
<evidence type="ECO:0000256" key="2">
    <source>
        <dbReference type="ARBA" id="ARBA00022448"/>
    </source>
</evidence>
<evidence type="ECO:0000256" key="6">
    <source>
        <dbReference type="ARBA" id="ARBA00022741"/>
    </source>
</evidence>
<evidence type="ECO:0000256" key="10">
    <source>
        <dbReference type="ARBA" id="ARBA00023455"/>
    </source>
</evidence>
<evidence type="ECO:0000256" key="11">
    <source>
        <dbReference type="SAM" id="Phobius"/>
    </source>
</evidence>
<keyword evidence="6" id="KW-0547">Nucleotide-binding</keyword>
<keyword evidence="8 11" id="KW-1133">Transmembrane helix</keyword>
<dbReference type="STRING" id="888050.HMPREF9004_1619"/>
<dbReference type="AlphaFoldDB" id="N6WBZ3"/>
<protein>
    <submittedName>
        <fullName evidence="14">ABC superfamily ATP binding cassette transporter, ABC/membrane protein</fullName>
    </submittedName>
</protein>
<dbReference type="InterPro" id="IPR003593">
    <property type="entry name" value="AAA+_ATPase"/>
</dbReference>
<comment type="similarity">
    <text evidence="10">Belongs to the ABC transporter superfamily. Siderophore-Fe(3+) uptake transporter (SIUT) (TC 3.A.1.21) family.</text>
</comment>
<dbReference type="eggNOG" id="COG1132">
    <property type="taxonomic scope" value="Bacteria"/>
</dbReference>
<sequence>MISLLFSLIDSPRSMIITIVSHVLSGAFQGLALALLVPFLSSFLDSGRVEARWLIMELLAIGASMALSMIGSVTAFKVASFDICGDLIRKVGSRVQALPLGWFDANSAGRVTTATSTSISLLSHLPSIVVPKLASMAGTAFTLLLAALIYDWKMALAMAACIPLCIIALRLLARSVVREHAAEEAAMQDLSTRILEFARLQAVLRATDCLKDGWEPLNQSFVREHETTQRAGQAKGPAASLFHASVVASLLLAVGVAAFQVLGGVLEPGVFIALSLMAVRFAEPIGMLAFYVDPLHEARVALEDIASIVHAPLLPKVDESQALVPADPFDLEFDHVDFAYVDGTPVITDLDQALPGRSITALVGPSGSGKSTLARLIARFWDVDSGAIRLGGPDVREISNEVLMQRISMVFQEVYLFNTSIEENVRIGRPTASDAELVEAAERAGLSEVVERLPEGWKTIVGEGGSALSGGERQRVAIARAFLKDSPVLLLDEATSALDGVNEASVTSALAELSAGRSVVVIAHRLSTIRRADRILVLRDGAVEALGSHEELYEAGGTYREFWDDQSHVERWRIRGEEPRASL</sequence>
<dbReference type="EMBL" id="AQHZ01000024">
    <property type="protein sequence ID" value="ENO17709.1"/>
    <property type="molecule type" value="Genomic_DNA"/>
</dbReference>
<proteinExistence type="inferred from homology"/>
<dbReference type="GO" id="GO:0034040">
    <property type="term" value="F:ATPase-coupled lipid transmembrane transporter activity"/>
    <property type="evidence" value="ECO:0007669"/>
    <property type="project" value="TreeGrafter"/>
</dbReference>
<dbReference type="PANTHER" id="PTHR24221:SF397">
    <property type="entry name" value="ABC TRANSPORTER, ATP-BINDING TRANSMEMBRANE PROTEIN"/>
    <property type="match status" value="1"/>
</dbReference>
<feature type="domain" description="ABC transmembrane type-1" evidence="13">
    <location>
        <begin position="16"/>
        <end position="297"/>
    </location>
</feature>
<evidence type="ECO:0000256" key="4">
    <source>
        <dbReference type="ARBA" id="ARBA00022519"/>
    </source>
</evidence>
<keyword evidence="15" id="KW-1185">Reference proteome</keyword>
<gene>
    <name evidence="14" type="ORF">HMPREF9004_1619</name>
</gene>
<dbReference type="HOGENOM" id="CLU_000604_84_9_11"/>
<evidence type="ECO:0000256" key="8">
    <source>
        <dbReference type="ARBA" id="ARBA00022989"/>
    </source>
</evidence>
<reference evidence="14 15" key="1">
    <citation type="submission" date="2013-03" db="EMBL/GenBank/DDBJ databases">
        <title>Reference genome for the Human Microbiome Project.</title>
        <authorList>
            <person name="Aqrawi P."/>
            <person name="Ayvaz T."/>
            <person name="Bess C."/>
            <person name="Blankenburg K."/>
            <person name="Coyle M."/>
            <person name="Deng J."/>
            <person name="Forbes L."/>
            <person name="Fowler G."/>
            <person name="Francisco L."/>
            <person name="Fu Q."/>
            <person name="Gibbs R."/>
            <person name="Gross S."/>
            <person name="Gubbala S."/>
            <person name="Hale W."/>
            <person name="Hemphill L."/>
            <person name="Highlander S."/>
            <person name="Hirani K."/>
            <person name="Jackson L."/>
            <person name="Jakkamsetti A."/>
            <person name="Javaid M."/>
            <person name="Jayaseelan J.C."/>
            <person name="Jiang H."/>
            <person name="Joshi V."/>
            <person name="Korchina V."/>
            <person name="Kovar C."/>
            <person name="Lara F."/>
            <person name="Lee S."/>
            <person name="Liu Y."/>
            <person name="Mata R."/>
            <person name="Mathew T."/>
            <person name="Munidasa M."/>
            <person name="Muzny D."/>
            <person name="Nazareth L."/>
            <person name="Ngo R."/>
            <person name="Nguyen L."/>
            <person name="Nguyen N."/>
            <person name="Okwuonu G."/>
            <person name="Ongeri F."/>
            <person name="Palculict T."/>
            <person name="Patil S."/>
            <person name="Petrosino J."/>
            <person name="Pham C."/>
            <person name="Pham P."/>
            <person name="Pu L.-L."/>
            <person name="Qin X."/>
            <person name="Qu J."/>
            <person name="Reid J."/>
            <person name="Ross M."/>
            <person name="Ruth R."/>
            <person name="Saada N."/>
            <person name="San Lucas F."/>
            <person name="Santibanez J."/>
            <person name="Shang Y."/>
            <person name="Simmons D."/>
            <person name="Song X.-Z."/>
            <person name="Tang L.-Y."/>
            <person name="Thornton R."/>
            <person name="Warren J."/>
            <person name="Weissenberger G."/>
            <person name="Wilczek-Boney K."/>
            <person name="Worley K."/>
            <person name="Youmans B."/>
            <person name="Zhang J."/>
            <person name="Zhang L."/>
            <person name="Zhao Z."/>
            <person name="Zhou C."/>
            <person name="Zhu D."/>
            <person name="Zhu Y."/>
        </authorList>
    </citation>
    <scope>NUCLEOTIDE SEQUENCE [LARGE SCALE GENOMIC DNA]</scope>
    <source>
        <strain evidence="14 15">F0333</strain>
    </source>
</reference>
<feature type="transmembrane region" description="Helical" evidence="11">
    <location>
        <begin position="240"/>
        <end position="263"/>
    </location>
</feature>
<dbReference type="PROSITE" id="PS50893">
    <property type="entry name" value="ABC_TRANSPORTER_2"/>
    <property type="match status" value="1"/>
</dbReference>
<dbReference type="PATRIC" id="fig|888050.3.peg.1555"/>
<keyword evidence="2" id="KW-0813">Transport</keyword>
<dbReference type="FunFam" id="3.40.50.300:FF:000221">
    <property type="entry name" value="Multidrug ABC transporter ATP-binding protein"/>
    <property type="match status" value="1"/>
</dbReference>
<name>N6WBZ3_9ACTO</name>
<feature type="transmembrane region" description="Helical" evidence="11">
    <location>
        <begin position="129"/>
        <end position="149"/>
    </location>
</feature>
<dbReference type="InterPro" id="IPR011527">
    <property type="entry name" value="ABC1_TM_dom"/>
</dbReference>
<dbReference type="GO" id="GO:0016887">
    <property type="term" value="F:ATP hydrolysis activity"/>
    <property type="evidence" value="ECO:0007669"/>
    <property type="project" value="InterPro"/>
</dbReference>
<keyword evidence="4" id="KW-0997">Cell inner membrane</keyword>
<dbReference type="InterPro" id="IPR036640">
    <property type="entry name" value="ABC1_TM_sf"/>
</dbReference>
<dbReference type="GO" id="GO:0140359">
    <property type="term" value="F:ABC-type transporter activity"/>
    <property type="evidence" value="ECO:0007669"/>
    <property type="project" value="InterPro"/>
</dbReference>
<dbReference type="Gene3D" id="1.20.1560.10">
    <property type="entry name" value="ABC transporter type 1, transmembrane domain"/>
    <property type="match status" value="1"/>
</dbReference>
<dbReference type="GO" id="GO:0005886">
    <property type="term" value="C:plasma membrane"/>
    <property type="evidence" value="ECO:0007669"/>
    <property type="project" value="UniProtKB-SubCell"/>
</dbReference>
<comment type="subcellular location">
    <subcellularLocation>
        <location evidence="1">Cell inner membrane</location>
        <topology evidence="1">Multi-pass membrane protein</topology>
    </subcellularLocation>
</comment>
<dbReference type="PROSITE" id="PS50929">
    <property type="entry name" value="ABC_TM1F"/>
    <property type="match status" value="1"/>
</dbReference>
<keyword evidence="5 11" id="KW-0812">Transmembrane</keyword>
<dbReference type="Gene3D" id="3.40.50.300">
    <property type="entry name" value="P-loop containing nucleotide triphosphate hydrolases"/>
    <property type="match status" value="1"/>
</dbReference>
<dbReference type="PANTHER" id="PTHR24221">
    <property type="entry name" value="ATP-BINDING CASSETTE SUB-FAMILY B"/>
    <property type="match status" value="1"/>
</dbReference>
<keyword evidence="3" id="KW-1003">Cell membrane</keyword>
<keyword evidence="7" id="KW-0067">ATP-binding</keyword>
<dbReference type="InterPro" id="IPR039421">
    <property type="entry name" value="Type_1_exporter"/>
</dbReference>
<evidence type="ECO:0000256" key="7">
    <source>
        <dbReference type="ARBA" id="ARBA00022840"/>
    </source>
</evidence>
<evidence type="ECO:0000256" key="5">
    <source>
        <dbReference type="ARBA" id="ARBA00022692"/>
    </source>
</evidence>
<dbReference type="Pfam" id="PF00005">
    <property type="entry name" value="ABC_tran"/>
    <property type="match status" value="1"/>
</dbReference>
<comment type="caution">
    <text evidence="14">The sequence shown here is derived from an EMBL/GenBank/DDBJ whole genome shotgun (WGS) entry which is preliminary data.</text>
</comment>
<organism evidence="14 15">
    <name type="scientific">Schaalia cardiffensis F0333</name>
    <dbReference type="NCBI Taxonomy" id="888050"/>
    <lineage>
        <taxon>Bacteria</taxon>
        <taxon>Bacillati</taxon>
        <taxon>Actinomycetota</taxon>
        <taxon>Actinomycetes</taxon>
        <taxon>Actinomycetales</taxon>
        <taxon>Actinomycetaceae</taxon>
        <taxon>Schaalia</taxon>
    </lineage>
</organism>
<keyword evidence="9 11" id="KW-0472">Membrane</keyword>
<feature type="domain" description="ABC transporter" evidence="12">
    <location>
        <begin position="331"/>
        <end position="565"/>
    </location>
</feature>
<dbReference type="PROSITE" id="PS00211">
    <property type="entry name" value="ABC_TRANSPORTER_1"/>
    <property type="match status" value="1"/>
</dbReference>
<evidence type="ECO:0000256" key="1">
    <source>
        <dbReference type="ARBA" id="ARBA00004429"/>
    </source>
</evidence>
<evidence type="ECO:0000259" key="12">
    <source>
        <dbReference type="PROSITE" id="PS50893"/>
    </source>
</evidence>
<dbReference type="OrthoDB" id="9806127at2"/>
<dbReference type="SMART" id="SM00382">
    <property type="entry name" value="AAA"/>
    <property type="match status" value="1"/>
</dbReference>
<dbReference type="SUPFAM" id="SSF90123">
    <property type="entry name" value="ABC transporter transmembrane region"/>
    <property type="match status" value="1"/>
</dbReference>
<dbReference type="RefSeq" id="WP_005964216.1">
    <property type="nucleotide sequence ID" value="NZ_CP040505.1"/>
</dbReference>
<feature type="transmembrane region" description="Helical" evidence="11">
    <location>
        <begin position="53"/>
        <end position="79"/>
    </location>
</feature>
<dbReference type="InterPro" id="IPR003439">
    <property type="entry name" value="ABC_transporter-like_ATP-bd"/>
</dbReference>